<dbReference type="SUPFAM" id="SSF88659">
    <property type="entry name" value="Sigma3 and sigma4 domains of RNA polymerase sigma factors"/>
    <property type="match status" value="1"/>
</dbReference>
<evidence type="ECO:0000256" key="3">
    <source>
        <dbReference type="ARBA" id="ARBA00023163"/>
    </source>
</evidence>
<dbReference type="EMBL" id="CP042910">
    <property type="protein sequence ID" value="QEG16004.1"/>
    <property type="molecule type" value="Genomic_DNA"/>
</dbReference>
<evidence type="ECO:0000256" key="1">
    <source>
        <dbReference type="ARBA" id="ARBA00023015"/>
    </source>
</evidence>
<evidence type="ECO:0000313" key="6">
    <source>
        <dbReference type="Proteomes" id="UP000322887"/>
    </source>
</evidence>
<proteinExistence type="predicted"/>
<dbReference type="Pfam" id="PF07638">
    <property type="entry name" value="Sigma70_ECF"/>
    <property type="match status" value="1"/>
</dbReference>
<sequence length="211" mass="23817">MDLDRGSLAPVVTIAILGRHRYRDRQAIQMTASPEDNPISWHQSIYDQLHGLAEKALNRETPGHSLQPTLLVNDAYLRLQEQRNLDPADRSQMMAAGATIIRRLLVDYARERKRLKRGGKAGRGIPLHISVTDAARELDILELNDALEALARELPRAARIVELKFFGGLTGEEIAEQLEVSLRTVNNDWKYAKAWLYRELGPGTESDETNE</sequence>
<organism evidence="5 6">
    <name type="scientific">Gimesia maris</name>
    <dbReference type="NCBI Taxonomy" id="122"/>
    <lineage>
        <taxon>Bacteria</taxon>
        <taxon>Pseudomonadati</taxon>
        <taxon>Planctomycetota</taxon>
        <taxon>Planctomycetia</taxon>
        <taxon>Planctomycetales</taxon>
        <taxon>Planctomycetaceae</taxon>
        <taxon>Gimesia</taxon>
    </lineage>
</organism>
<evidence type="ECO:0000256" key="2">
    <source>
        <dbReference type="ARBA" id="ARBA00023082"/>
    </source>
</evidence>
<dbReference type="InterPro" id="IPR039425">
    <property type="entry name" value="RNA_pol_sigma-70-like"/>
</dbReference>
<protein>
    <submittedName>
        <fullName evidence="5">RNA polymerase sigma factor</fullName>
    </submittedName>
</protein>
<dbReference type="InterPro" id="IPR014284">
    <property type="entry name" value="RNA_pol_sigma-70_dom"/>
</dbReference>
<dbReference type="InterPro" id="IPR053812">
    <property type="entry name" value="HTH_Sigma70_ECF-like"/>
</dbReference>
<reference evidence="5 6" key="1">
    <citation type="submission" date="2019-08" db="EMBL/GenBank/DDBJ databases">
        <title>Deep-cultivation of Planctomycetes and their phenomic and genomic characterization uncovers novel biology.</title>
        <authorList>
            <person name="Wiegand S."/>
            <person name="Jogler M."/>
            <person name="Boedeker C."/>
            <person name="Pinto D."/>
            <person name="Vollmers J."/>
            <person name="Rivas-Marin E."/>
            <person name="Kohn T."/>
            <person name="Peeters S.H."/>
            <person name="Heuer A."/>
            <person name="Rast P."/>
            <person name="Oberbeckmann S."/>
            <person name="Bunk B."/>
            <person name="Jeske O."/>
            <person name="Meyerdierks A."/>
            <person name="Storesund J.E."/>
            <person name="Kallscheuer N."/>
            <person name="Luecker S."/>
            <person name="Lage O.M."/>
            <person name="Pohl T."/>
            <person name="Merkel B.J."/>
            <person name="Hornburger P."/>
            <person name="Mueller R.-W."/>
            <person name="Bruemmer F."/>
            <person name="Labrenz M."/>
            <person name="Spormann A.M."/>
            <person name="Op den Camp H."/>
            <person name="Overmann J."/>
            <person name="Amann R."/>
            <person name="Jetten M.S.M."/>
            <person name="Mascher T."/>
            <person name="Medema M.H."/>
            <person name="Devos D.P."/>
            <person name="Kaster A.-K."/>
            <person name="Ovreas L."/>
            <person name="Rohde M."/>
            <person name="Galperin M.Y."/>
            <person name="Jogler C."/>
        </authorList>
    </citation>
    <scope>NUCLEOTIDE SEQUENCE [LARGE SCALE GENOMIC DNA]</scope>
    <source>
        <strain evidence="5 6">DSM 8797</strain>
    </source>
</reference>
<dbReference type="Gene3D" id="1.10.10.10">
    <property type="entry name" value="Winged helix-like DNA-binding domain superfamily/Winged helix DNA-binding domain"/>
    <property type="match status" value="1"/>
</dbReference>
<accession>A0ABX5YK23</accession>
<keyword evidence="3" id="KW-0804">Transcription</keyword>
<feature type="domain" description="RNA polymerase sigma-70 ECF-like HTH" evidence="4">
    <location>
        <begin position="43"/>
        <end position="200"/>
    </location>
</feature>
<dbReference type="Proteomes" id="UP000322887">
    <property type="component" value="Chromosome"/>
</dbReference>
<dbReference type="PANTHER" id="PTHR43133:SF39">
    <property type="entry name" value="SIMILAR TO RNA POLYMERASE SIGMA-E FACTOR"/>
    <property type="match status" value="1"/>
</dbReference>
<dbReference type="NCBIfam" id="TIGR02999">
    <property type="entry name" value="Sig-70_X6"/>
    <property type="match status" value="1"/>
</dbReference>
<gene>
    <name evidence="5" type="ORF">GmarT_18650</name>
</gene>
<name>A0ABX5YK23_9PLAN</name>
<dbReference type="PANTHER" id="PTHR43133">
    <property type="entry name" value="RNA POLYMERASE ECF-TYPE SIGMA FACTO"/>
    <property type="match status" value="1"/>
</dbReference>
<evidence type="ECO:0000313" key="5">
    <source>
        <dbReference type="EMBL" id="QEG16004.1"/>
    </source>
</evidence>
<keyword evidence="1" id="KW-0805">Transcription regulation</keyword>
<dbReference type="NCBIfam" id="TIGR02937">
    <property type="entry name" value="sigma70-ECF"/>
    <property type="match status" value="1"/>
</dbReference>
<dbReference type="InterPro" id="IPR013324">
    <property type="entry name" value="RNA_pol_sigma_r3/r4-like"/>
</dbReference>
<keyword evidence="2" id="KW-0731">Sigma factor</keyword>
<keyword evidence="6" id="KW-1185">Reference proteome</keyword>
<evidence type="ECO:0000259" key="4">
    <source>
        <dbReference type="Pfam" id="PF07638"/>
    </source>
</evidence>
<dbReference type="InterPro" id="IPR036388">
    <property type="entry name" value="WH-like_DNA-bd_sf"/>
</dbReference>
<dbReference type="InterPro" id="IPR011517">
    <property type="entry name" value="RNA_pol_sigma70_ECF-like"/>
</dbReference>